<dbReference type="InterPro" id="IPR039536">
    <property type="entry name" value="TetR_C_Proteobacteria"/>
</dbReference>
<dbReference type="Pfam" id="PF14246">
    <property type="entry name" value="TetR_C_7"/>
    <property type="match status" value="1"/>
</dbReference>
<comment type="caution">
    <text evidence="6">The sequence shown here is derived from an EMBL/GenBank/DDBJ whole genome shotgun (WGS) entry which is preliminary data.</text>
</comment>
<evidence type="ECO:0000256" key="1">
    <source>
        <dbReference type="ARBA" id="ARBA00023015"/>
    </source>
</evidence>
<accession>A0A4U7N7V8</accession>
<keyword evidence="3" id="KW-0804">Transcription</keyword>
<dbReference type="PANTHER" id="PTHR30055">
    <property type="entry name" value="HTH-TYPE TRANSCRIPTIONAL REGULATOR RUTR"/>
    <property type="match status" value="1"/>
</dbReference>
<dbReference type="InterPro" id="IPR036271">
    <property type="entry name" value="Tet_transcr_reg_TetR-rel_C_sf"/>
</dbReference>
<dbReference type="PROSITE" id="PS01081">
    <property type="entry name" value="HTH_TETR_1"/>
    <property type="match status" value="1"/>
</dbReference>
<dbReference type="Gene3D" id="1.10.357.10">
    <property type="entry name" value="Tetracycline Repressor, domain 2"/>
    <property type="match status" value="1"/>
</dbReference>
<dbReference type="OrthoDB" id="9816431at2"/>
<dbReference type="Proteomes" id="UP000306575">
    <property type="component" value="Unassembled WGS sequence"/>
</dbReference>
<dbReference type="InterPro" id="IPR050109">
    <property type="entry name" value="HTH-type_TetR-like_transc_reg"/>
</dbReference>
<dbReference type="FunFam" id="1.10.10.60:FF:000141">
    <property type="entry name" value="TetR family transcriptional regulator"/>
    <property type="match status" value="1"/>
</dbReference>
<organism evidence="6 7">
    <name type="scientific">Shimia litoralis</name>
    <dbReference type="NCBI Taxonomy" id="420403"/>
    <lineage>
        <taxon>Bacteria</taxon>
        <taxon>Pseudomonadati</taxon>
        <taxon>Pseudomonadota</taxon>
        <taxon>Alphaproteobacteria</taxon>
        <taxon>Rhodobacterales</taxon>
        <taxon>Roseobacteraceae</taxon>
    </lineage>
</organism>
<dbReference type="AlphaFoldDB" id="A0A4U7N7V8"/>
<evidence type="ECO:0000256" key="2">
    <source>
        <dbReference type="ARBA" id="ARBA00023125"/>
    </source>
</evidence>
<feature type="DNA-binding region" description="H-T-H motif" evidence="4">
    <location>
        <begin position="34"/>
        <end position="53"/>
    </location>
</feature>
<name>A0A4U7N7V8_9RHOB</name>
<dbReference type="PANTHER" id="PTHR30055:SF146">
    <property type="entry name" value="HTH-TYPE TRANSCRIPTIONAL DUAL REGULATOR CECR"/>
    <property type="match status" value="1"/>
</dbReference>
<dbReference type="InterPro" id="IPR023772">
    <property type="entry name" value="DNA-bd_HTH_TetR-type_CS"/>
</dbReference>
<evidence type="ECO:0000313" key="7">
    <source>
        <dbReference type="Proteomes" id="UP000306575"/>
    </source>
</evidence>
<dbReference type="PROSITE" id="PS50977">
    <property type="entry name" value="HTH_TETR_2"/>
    <property type="match status" value="1"/>
</dbReference>
<evidence type="ECO:0000256" key="4">
    <source>
        <dbReference type="PROSITE-ProRule" id="PRU00335"/>
    </source>
</evidence>
<evidence type="ECO:0000313" key="6">
    <source>
        <dbReference type="EMBL" id="TKZ22022.1"/>
    </source>
</evidence>
<dbReference type="InterPro" id="IPR009057">
    <property type="entry name" value="Homeodomain-like_sf"/>
</dbReference>
<dbReference type="EMBL" id="SULI01000002">
    <property type="protein sequence ID" value="TKZ22022.1"/>
    <property type="molecule type" value="Genomic_DNA"/>
</dbReference>
<dbReference type="PRINTS" id="PR00455">
    <property type="entry name" value="HTHTETR"/>
</dbReference>
<protein>
    <submittedName>
        <fullName evidence="6">TetR/AcrR family transcriptional regulator</fullName>
    </submittedName>
</protein>
<keyword evidence="2 4" id="KW-0238">DNA-binding</keyword>
<gene>
    <name evidence="6" type="ORF">FAP39_02150</name>
</gene>
<dbReference type="GO" id="GO:0003700">
    <property type="term" value="F:DNA-binding transcription factor activity"/>
    <property type="evidence" value="ECO:0007669"/>
    <property type="project" value="TreeGrafter"/>
</dbReference>
<keyword evidence="7" id="KW-1185">Reference proteome</keyword>
<evidence type="ECO:0000259" key="5">
    <source>
        <dbReference type="PROSITE" id="PS50977"/>
    </source>
</evidence>
<reference evidence="6 7" key="1">
    <citation type="submission" date="2019-04" db="EMBL/GenBank/DDBJ databases">
        <title>Genome sequence of Pelagicola litoralis CL-ES2.</title>
        <authorList>
            <person name="Cao J."/>
        </authorList>
    </citation>
    <scope>NUCLEOTIDE SEQUENCE [LARGE SCALE GENOMIC DNA]</scope>
    <source>
        <strain evidence="6 7">CL-ES2</strain>
    </source>
</reference>
<feature type="domain" description="HTH tetR-type" evidence="5">
    <location>
        <begin position="11"/>
        <end position="71"/>
    </location>
</feature>
<dbReference type="GO" id="GO:0000976">
    <property type="term" value="F:transcription cis-regulatory region binding"/>
    <property type="evidence" value="ECO:0007669"/>
    <property type="project" value="TreeGrafter"/>
</dbReference>
<dbReference type="InterPro" id="IPR001647">
    <property type="entry name" value="HTH_TetR"/>
</dbReference>
<dbReference type="RefSeq" id="WP_138014734.1">
    <property type="nucleotide sequence ID" value="NZ_SULI01000002.1"/>
</dbReference>
<proteinExistence type="predicted"/>
<keyword evidence="1" id="KW-0805">Transcription regulation</keyword>
<dbReference type="Gene3D" id="1.10.10.60">
    <property type="entry name" value="Homeodomain-like"/>
    <property type="match status" value="1"/>
</dbReference>
<sequence>MQLQPQLMRKGRKLDQVISGAREVFFRDGFESASMEDIARSAGVSKATLYSYFPDKAALFMEVASTAVADHTAKMVETVDIDAPVRDVLLCTGKSMTAFMLSDLGRRVFRICVAESDRFPDLGRRFYSAGPAFIRGQLIEYLTCAVSRGELAIEDIELAADQFPELCKADMFPRLVFGIDDVFSEKEIDRVVAGAVETFMARYGT</sequence>
<dbReference type="Pfam" id="PF00440">
    <property type="entry name" value="TetR_N"/>
    <property type="match status" value="1"/>
</dbReference>
<evidence type="ECO:0000256" key="3">
    <source>
        <dbReference type="ARBA" id="ARBA00023163"/>
    </source>
</evidence>
<dbReference type="SUPFAM" id="SSF46689">
    <property type="entry name" value="Homeodomain-like"/>
    <property type="match status" value="1"/>
</dbReference>
<dbReference type="SUPFAM" id="SSF48498">
    <property type="entry name" value="Tetracyclin repressor-like, C-terminal domain"/>
    <property type="match status" value="1"/>
</dbReference>